<keyword evidence="8" id="KW-0067">ATP-binding</keyword>
<evidence type="ECO:0000259" key="14">
    <source>
        <dbReference type="PROSITE" id="PS50846"/>
    </source>
</evidence>
<dbReference type="PRINTS" id="PR00943">
    <property type="entry name" value="CUATPASE"/>
</dbReference>
<evidence type="ECO:0000256" key="13">
    <source>
        <dbReference type="SAM" id="Phobius"/>
    </source>
</evidence>
<protein>
    <submittedName>
        <fullName evidence="15">Cation transport ATPase</fullName>
    </submittedName>
</protein>
<dbReference type="FunFam" id="2.70.150.10:FF:000020">
    <property type="entry name" value="Copper-exporting P-type ATPase A"/>
    <property type="match status" value="1"/>
</dbReference>
<evidence type="ECO:0000313" key="15">
    <source>
        <dbReference type="EMBL" id="OKY77325.1"/>
    </source>
</evidence>
<accession>A0A1Q6DSH4</accession>
<keyword evidence="6" id="KW-0479">Metal-binding</keyword>
<dbReference type="SUPFAM" id="SSF81653">
    <property type="entry name" value="Calcium ATPase, transduction domain A"/>
    <property type="match status" value="1"/>
</dbReference>
<evidence type="ECO:0000256" key="11">
    <source>
        <dbReference type="ARBA" id="ARBA00023065"/>
    </source>
</evidence>
<dbReference type="InterPro" id="IPR036412">
    <property type="entry name" value="HAD-like_sf"/>
</dbReference>
<evidence type="ECO:0000256" key="3">
    <source>
        <dbReference type="ARBA" id="ARBA00022448"/>
    </source>
</evidence>
<feature type="domain" description="HMA" evidence="14">
    <location>
        <begin position="2"/>
        <end position="68"/>
    </location>
</feature>
<evidence type="ECO:0000256" key="2">
    <source>
        <dbReference type="ARBA" id="ARBA00006024"/>
    </source>
</evidence>
<dbReference type="Pfam" id="PF00702">
    <property type="entry name" value="Hydrolase"/>
    <property type="match status" value="1"/>
</dbReference>
<dbReference type="InterPro" id="IPR027256">
    <property type="entry name" value="P-typ_ATPase_IB"/>
</dbReference>
<dbReference type="InterPro" id="IPR044492">
    <property type="entry name" value="P_typ_ATPase_HD_dom"/>
</dbReference>
<dbReference type="GO" id="GO:0043682">
    <property type="term" value="F:P-type divalent copper transporter activity"/>
    <property type="evidence" value="ECO:0007669"/>
    <property type="project" value="TreeGrafter"/>
</dbReference>
<dbReference type="AlphaFoldDB" id="A0A1Q6DSH4"/>
<dbReference type="GO" id="GO:0005507">
    <property type="term" value="F:copper ion binding"/>
    <property type="evidence" value="ECO:0007669"/>
    <property type="project" value="TreeGrafter"/>
</dbReference>
<dbReference type="FunCoup" id="A0A1Q6DSH4">
    <property type="interactions" value="37"/>
</dbReference>
<dbReference type="Pfam" id="PF00403">
    <property type="entry name" value="HMA"/>
    <property type="match status" value="2"/>
</dbReference>
<feature type="transmembrane region" description="Helical" evidence="13">
    <location>
        <begin position="157"/>
        <end position="175"/>
    </location>
</feature>
<dbReference type="GO" id="GO:0005886">
    <property type="term" value="C:plasma membrane"/>
    <property type="evidence" value="ECO:0007669"/>
    <property type="project" value="UniProtKB-SubCell"/>
</dbReference>
<evidence type="ECO:0000256" key="9">
    <source>
        <dbReference type="ARBA" id="ARBA00022967"/>
    </source>
</evidence>
<dbReference type="InterPro" id="IPR036163">
    <property type="entry name" value="HMA_dom_sf"/>
</dbReference>
<evidence type="ECO:0000256" key="10">
    <source>
        <dbReference type="ARBA" id="ARBA00022989"/>
    </source>
</evidence>
<dbReference type="InterPro" id="IPR001757">
    <property type="entry name" value="P_typ_ATPase"/>
</dbReference>
<comment type="similarity">
    <text evidence="2">Belongs to the cation transport ATPase (P-type) (TC 3.A.3) family. Type IB subfamily.</text>
</comment>
<dbReference type="InParanoid" id="A0A1Q6DSH4"/>
<dbReference type="SFLD" id="SFLDS00003">
    <property type="entry name" value="Haloacid_Dehalogenase"/>
    <property type="match status" value="1"/>
</dbReference>
<dbReference type="InterPro" id="IPR006121">
    <property type="entry name" value="HMA_dom"/>
</dbReference>
<keyword evidence="16" id="KW-1185">Reference proteome</keyword>
<keyword evidence="10 13" id="KW-1133">Transmembrane helix</keyword>
<evidence type="ECO:0000256" key="12">
    <source>
        <dbReference type="ARBA" id="ARBA00023136"/>
    </source>
</evidence>
<keyword evidence="5 13" id="KW-0812">Transmembrane</keyword>
<dbReference type="STRING" id="1903181.BTN85_1975"/>
<dbReference type="PANTHER" id="PTHR43520:SF8">
    <property type="entry name" value="P-TYPE CU(+) TRANSPORTER"/>
    <property type="match status" value="1"/>
</dbReference>
<dbReference type="InterPro" id="IPR023214">
    <property type="entry name" value="HAD_sf"/>
</dbReference>
<name>A0A1Q6DSH4_METT1</name>
<keyword evidence="7" id="KW-0547">Nucleotide-binding</keyword>
<feature type="transmembrane region" description="Helical" evidence="13">
    <location>
        <begin position="462"/>
        <end position="482"/>
    </location>
</feature>
<gene>
    <name evidence="15" type="ORF">BTN85_1975</name>
</gene>
<keyword evidence="9" id="KW-1278">Translocase</keyword>
<dbReference type="NCBIfam" id="TIGR01525">
    <property type="entry name" value="ATPase-IB_hvy"/>
    <property type="match status" value="1"/>
</dbReference>
<dbReference type="FunFam" id="3.30.70.100:FF:000001">
    <property type="entry name" value="ATPase copper transporting beta"/>
    <property type="match status" value="1"/>
</dbReference>
<dbReference type="SUPFAM" id="SSF55008">
    <property type="entry name" value="HMA, heavy metal-associated domain"/>
    <property type="match status" value="2"/>
</dbReference>
<dbReference type="GO" id="GO:0016887">
    <property type="term" value="F:ATP hydrolysis activity"/>
    <property type="evidence" value="ECO:0007669"/>
    <property type="project" value="InterPro"/>
</dbReference>
<dbReference type="InterPro" id="IPR018303">
    <property type="entry name" value="ATPase_P-typ_P_site"/>
</dbReference>
<dbReference type="PROSITE" id="PS01047">
    <property type="entry name" value="HMA_1"/>
    <property type="match status" value="2"/>
</dbReference>
<feature type="transmembrane region" description="Helical" evidence="13">
    <location>
        <begin position="407"/>
        <end position="429"/>
    </location>
</feature>
<feature type="transmembrane region" description="Helical" evidence="13">
    <location>
        <begin position="820"/>
        <end position="838"/>
    </location>
</feature>
<dbReference type="SUPFAM" id="SSF81665">
    <property type="entry name" value="Calcium ATPase, transmembrane domain M"/>
    <property type="match status" value="1"/>
</dbReference>
<dbReference type="GO" id="GO:0005524">
    <property type="term" value="F:ATP binding"/>
    <property type="evidence" value="ECO:0007669"/>
    <property type="project" value="UniProtKB-KW"/>
</dbReference>
<dbReference type="CDD" id="cd00371">
    <property type="entry name" value="HMA"/>
    <property type="match status" value="2"/>
</dbReference>
<keyword evidence="4" id="KW-1003">Cell membrane</keyword>
<dbReference type="Pfam" id="PF00122">
    <property type="entry name" value="E1-E2_ATPase"/>
    <property type="match status" value="1"/>
</dbReference>
<dbReference type="SUPFAM" id="SSF56784">
    <property type="entry name" value="HAD-like"/>
    <property type="match status" value="1"/>
</dbReference>
<feature type="transmembrane region" description="Helical" evidence="13">
    <location>
        <begin position="254"/>
        <end position="273"/>
    </location>
</feature>
<feature type="domain" description="HMA" evidence="14">
    <location>
        <begin position="70"/>
        <end position="136"/>
    </location>
</feature>
<evidence type="ECO:0000256" key="4">
    <source>
        <dbReference type="ARBA" id="ARBA00022475"/>
    </source>
</evidence>
<dbReference type="Gene3D" id="3.40.1110.10">
    <property type="entry name" value="Calcium-transporting ATPase, cytoplasmic domain N"/>
    <property type="match status" value="1"/>
</dbReference>
<evidence type="ECO:0000256" key="1">
    <source>
        <dbReference type="ARBA" id="ARBA00004651"/>
    </source>
</evidence>
<proteinExistence type="inferred from homology"/>
<dbReference type="GO" id="GO:0055070">
    <property type="term" value="P:copper ion homeostasis"/>
    <property type="evidence" value="ECO:0007669"/>
    <property type="project" value="TreeGrafter"/>
</dbReference>
<dbReference type="SFLD" id="SFLDF00027">
    <property type="entry name" value="p-type_atpase"/>
    <property type="match status" value="1"/>
</dbReference>
<feature type="transmembrane region" description="Helical" evidence="13">
    <location>
        <begin position="195"/>
        <end position="214"/>
    </location>
</feature>
<dbReference type="InterPro" id="IPR023298">
    <property type="entry name" value="ATPase_P-typ_TM_dom_sf"/>
</dbReference>
<comment type="subcellular location">
    <subcellularLocation>
        <location evidence="1">Cell membrane</location>
        <topology evidence="1">Multi-pass membrane protein</topology>
    </subcellularLocation>
</comment>
<sequence length="854" mass="93403">MAELRVPIEDMSCSSCAATIKKNLKQLNGVTEANVNFATDEAKITYDKEKTDISQIYEKISDSGYTPIKKEAIIEIEDMSCSSCAKTIESKLKTKKGIIKANVNFASDQAIIEYDPLEIEEKQIYKAIKETGYKPVEKTREKNTKKDKTESIANKKLILTVFGAVLAAPLFIFLIEGIFYPGLFPDKYLGIEKPWIEFLLATPVQIILGYPFYINSYKSIVKNKTANMDVLIALGSLTAYVYSILVLGQLIEGGIYFDTAAMILVFITLGNYLEAKSKSRASQAIKKLLELEPDTATRIIDGEEKQVPVDDLEVGDKIKIRPGEKIPTDSVVLEGSSAVDESMITGESVPVEKTKEDQLIGGTINENGVLIARATEVGEKTALKKIVNLVKEAQSRQPKIQNVADKISSYFVPAVILNATIWGAVWLIYPETLAGFVNWLPLWELVAGGPEVAGGTVSVLEFSIIVFASAVIIACPCALGLATPAATMVGTSIGAENGILFKGGDVLERVKDIDAVVFDKTGTITEGKMTLQDVIAIKPNPQPKQKNNKTKTKTNPNERDVLRIAATAEKGSEHPLAKAIVKGAQQKNIELKEPSEFEDIPGHGIKAETNEGKVQIGNKKLMKRNENDIETSHIEDELKKLEKKGKTAMIVALNQQIIGIIATSDQIKPTSKEAIQKLKERNLETWMITGDNETTAKAVAEQVGIPKQYILSEVLPEDKTNKIQQLQEKGKNVMMVGDGVNDAPALATAYVGIAIGSGTDVAIEAGDVTLMRDDLLDVLKCIRVSEGTLSKIKQNLFWALFYNTAMIPLASLGLMRPELAAIAMSISSVSVLTNSIQFKNYKPDHDYKLLNIKK</sequence>
<dbReference type="InterPro" id="IPR023299">
    <property type="entry name" value="ATPase_P-typ_cyto_dom_N"/>
</dbReference>
<evidence type="ECO:0000256" key="7">
    <source>
        <dbReference type="ARBA" id="ARBA00022741"/>
    </source>
</evidence>
<dbReference type="PANTHER" id="PTHR43520">
    <property type="entry name" value="ATP7, ISOFORM B"/>
    <property type="match status" value="1"/>
</dbReference>
<dbReference type="SFLD" id="SFLDG00002">
    <property type="entry name" value="C1.7:_P-type_atpase_like"/>
    <property type="match status" value="1"/>
</dbReference>
<dbReference type="InterPro" id="IPR008250">
    <property type="entry name" value="ATPase_P-typ_transduc_dom_A_sf"/>
</dbReference>
<evidence type="ECO:0000256" key="6">
    <source>
        <dbReference type="ARBA" id="ARBA00022723"/>
    </source>
</evidence>
<keyword evidence="12 13" id="KW-0472">Membrane</keyword>
<dbReference type="Gene3D" id="3.30.70.100">
    <property type="match status" value="2"/>
</dbReference>
<evidence type="ECO:0000256" key="5">
    <source>
        <dbReference type="ARBA" id="ARBA00022692"/>
    </source>
</evidence>
<reference evidence="15" key="1">
    <citation type="submission" date="2016-12" db="EMBL/GenBank/DDBJ databases">
        <title>Discovery of methanogenic haloarchaea.</title>
        <authorList>
            <person name="Sorokin D.Y."/>
            <person name="Makarova K.S."/>
            <person name="Abbas B."/>
            <person name="Ferrer M."/>
            <person name="Golyshin P.N."/>
        </authorList>
    </citation>
    <scope>NUCLEOTIDE SEQUENCE [LARGE SCALE GENOMIC DNA]</scope>
    <source>
        <strain evidence="15">HMET1</strain>
    </source>
</reference>
<keyword evidence="11" id="KW-0406">Ion transport</keyword>
<dbReference type="FunFam" id="3.30.70.100:FF:000005">
    <property type="entry name" value="Copper-exporting P-type ATPase A"/>
    <property type="match status" value="1"/>
</dbReference>
<dbReference type="Gene3D" id="2.70.150.10">
    <property type="entry name" value="Calcium-transporting ATPase, cytoplasmic transduction domain A"/>
    <property type="match status" value="1"/>
</dbReference>
<dbReference type="PRINTS" id="PR00119">
    <property type="entry name" value="CATATPASE"/>
</dbReference>
<dbReference type="PROSITE" id="PS00154">
    <property type="entry name" value="ATPASE_E1_E2"/>
    <property type="match status" value="1"/>
</dbReference>
<keyword evidence="3" id="KW-0813">Transport</keyword>
<comment type="caution">
    <text evidence="15">The sequence shown here is derived from an EMBL/GenBank/DDBJ whole genome shotgun (WGS) entry which is preliminary data.</text>
</comment>
<feature type="transmembrane region" description="Helical" evidence="13">
    <location>
        <begin position="226"/>
        <end position="248"/>
    </location>
</feature>
<dbReference type="Proteomes" id="UP000185744">
    <property type="component" value="Unassembled WGS sequence"/>
</dbReference>
<dbReference type="NCBIfam" id="TIGR01494">
    <property type="entry name" value="ATPase_P-type"/>
    <property type="match status" value="2"/>
</dbReference>
<organism evidence="15 16">
    <name type="scientific">Methanohalarchaeum thermophilum</name>
    <dbReference type="NCBI Taxonomy" id="1903181"/>
    <lineage>
        <taxon>Archaea</taxon>
        <taxon>Methanobacteriati</taxon>
        <taxon>Methanobacteriota</taxon>
        <taxon>Methanonatronarchaeia</taxon>
        <taxon>Methanonatronarchaeales</taxon>
        <taxon>Methanonatronarchaeaceae</taxon>
        <taxon>Candidatus Methanohalarchaeum</taxon>
    </lineage>
</organism>
<dbReference type="PROSITE" id="PS50846">
    <property type="entry name" value="HMA_2"/>
    <property type="match status" value="2"/>
</dbReference>
<dbReference type="CDD" id="cd02094">
    <property type="entry name" value="P-type_ATPase_Cu-like"/>
    <property type="match status" value="1"/>
</dbReference>
<feature type="transmembrane region" description="Helical" evidence="13">
    <location>
        <begin position="796"/>
        <end position="814"/>
    </location>
</feature>
<evidence type="ECO:0000313" key="16">
    <source>
        <dbReference type="Proteomes" id="UP000185744"/>
    </source>
</evidence>
<evidence type="ECO:0000256" key="8">
    <source>
        <dbReference type="ARBA" id="ARBA00022840"/>
    </source>
</evidence>
<dbReference type="InterPro" id="IPR059000">
    <property type="entry name" value="ATPase_P-type_domA"/>
</dbReference>
<dbReference type="InterPro" id="IPR017969">
    <property type="entry name" value="Heavy-metal-associated_CS"/>
</dbReference>
<dbReference type="EMBL" id="MSDW01000002">
    <property type="protein sequence ID" value="OKY77325.1"/>
    <property type="molecule type" value="Genomic_DNA"/>
</dbReference>
<dbReference type="Gene3D" id="3.40.50.1000">
    <property type="entry name" value="HAD superfamily/HAD-like"/>
    <property type="match status" value="1"/>
</dbReference>